<dbReference type="EMBL" id="JANAVB010005598">
    <property type="protein sequence ID" value="KAJ6846347.1"/>
    <property type="molecule type" value="Genomic_DNA"/>
</dbReference>
<sequence length="144" mass="15012">MFRSNGNIGRGVRGGDRGGGDGSEPTGSSAAGGARRSTLRRFSFLEMRTPLLVAVVRGGFHNLVGGKSWRRALPELGLEDIRITLLLGDDGGGGFAGSSGAERLLFAPHLLALSKMTGPAASRRRVLACSTSSLEKVDIVGWCS</sequence>
<dbReference type="AlphaFoldDB" id="A0AAX6I0N7"/>
<dbReference type="Proteomes" id="UP001140949">
    <property type="component" value="Unassembled WGS sequence"/>
</dbReference>
<keyword evidence="3" id="KW-1185">Reference proteome</keyword>
<name>A0AAX6I0N7_IRIPA</name>
<proteinExistence type="predicted"/>
<accession>A0AAX6I0N7</accession>
<feature type="region of interest" description="Disordered" evidence="1">
    <location>
        <begin position="1"/>
        <end position="34"/>
    </location>
</feature>
<comment type="caution">
    <text evidence="2">The sequence shown here is derived from an EMBL/GenBank/DDBJ whole genome shotgun (WGS) entry which is preliminary data.</text>
</comment>
<protein>
    <submittedName>
        <fullName evidence="2">Uncharacterized protein</fullName>
    </submittedName>
</protein>
<gene>
    <name evidence="2" type="ORF">M6B38_280390</name>
</gene>
<organism evidence="2 3">
    <name type="scientific">Iris pallida</name>
    <name type="common">Sweet iris</name>
    <dbReference type="NCBI Taxonomy" id="29817"/>
    <lineage>
        <taxon>Eukaryota</taxon>
        <taxon>Viridiplantae</taxon>
        <taxon>Streptophyta</taxon>
        <taxon>Embryophyta</taxon>
        <taxon>Tracheophyta</taxon>
        <taxon>Spermatophyta</taxon>
        <taxon>Magnoliopsida</taxon>
        <taxon>Liliopsida</taxon>
        <taxon>Asparagales</taxon>
        <taxon>Iridaceae</taxon>
        <taxon>Iridoideae</taxon>
        <taxon>Irideae</taxon>
        <taxon>Iris</taxon>
    </lineage>
</organism>
<evidence type="ECO:0000313" key="3">
    <source>
        <dbReference type="Proteomes" id="UP001140949"/>
    </source>
</evidence>
<reference evidence="2" key="1">
    <citation type="journal article" date="2023" name="GigaByte">
        <title>Genome assembly of the bearded iris, Iris pallida Lam.</title>
        <authorList>
            <person name="Bruccoleri R.E."/>
            <person name="Oakeley E.J."/>
            <person name="Faust A.M.E."/>
            <person name="Altorfer M."/>
            <person name="Dessus-Babus S."/>
            <person name="Burckhardt D."/>
            <person name="Oertli M."/>
            <person name="Naumann U."/>
            <person name="Petersen F."/>
            <person name="Wong J."/>
        </authorList>
    </citation>
    <scope>NUCLEOTIDE SEQUENCE</scope>
    <source>
        <strain evidence="2">GSM-AAB239-AS_SAM_17_03QT</strain>
    </source>
</reference>
<evidence type="ECO:0000256" key="1">
    <source>
        <dbReference type="SAM" id="MobiDB-lite"/>
    </source>
</evidence>
<evidence type="ECO:0000313" key="2">
    <source>
        <dbReference type="EMBL" id="KAJ6846347.1"/>
    </source>
</evidence>
<reference evidence="2" key="2">
    <citation type="submission" date="2023-04" db="EMBL/GenBank/DDBJ databases">
        <authorList>
            <person name="Bruccoleri R.E."/>
            <person name="Oakeley E.J."/>
            <person name="Faust A.-M."/>
            <person name="Dessus-Babus S."/>
            <person name="Altorfer M."/>
            <person name="Burckhardt D."/>
            <person name="Oertli M."/>
            <person name="Naumann U."/>
            <person name="Petersen F."/>
            <person name="Wong J."/>
        </authorList>
    </citation>
    <scope>NUCLEOTIDE SEQUENCE</scope>
    <source>
        <strain evidence="2">GSM-AAB239-AS_SAM_17_03QT</strain>
        <tissue evidence="2">Leaf</tissue>
    </source>
</reference>